<evidence type="ECO:0000313" key="4">
    <source>
        <dbReference type="Proteomes" id="UP000290189"/>
    </source>
</evidence>
<keyword evidence="2" id="KW-0496">Mitochondrion</keyword>
<protein>
    <submittedName>
        <fullName evidence="1">Uncharacterized protein</fullName>
    </submittedName>
</protein>
<gene>
    <name evidence="1" type="ORF">PBRA_000912</name>
    <name evidence="2" type="ORF">PLBR_LOCUS5085</name>
</gene>
<organism evidence="1 3">
    <name type="scientific">Plasmodiophora brassicae</name>
    <name type="common">Clubroot disease agent</name>
    <dbReference type="NCBI Taxonomy" id="37360"/>
    <lineage>
        <taxon>Eukaryota</taxon>
        <taxon>Sar</taxon>
        <taxon>Rhizaria</taxon>
        <taxon>Endomyxa</taxon>
        <taxon>Phytomyxea</taxon>
        <taxon>Plasmodiophorida</taxon>
        <taxon>Plasmodiophoridae</taxon>
        <taxon>Plasmodiophora</taxon>
    </lineage>
</organism>
<keyword evidence="3" id="KW-1185">Reference proteome</keyword>
<accession>A0A0G4IQU2</accession>
<proteinExistence type="predicted"/>
<name>A0A0G4IQU2_PLABS</name>
<geneLocation type="mitochondrion" evidence="2"/>
<evidence type="ECO:0000313" key="1">
    <source>
        <dbReference type="EMBL" id="CEO97567.1"/>
    </source>
</evidence>
<dbReference type="EMBL" id="OVEO01000008">
    <property type="protein sequence ID" value="SPQ97870.1"/>
    <property type="molecule type" value="Genomic_DNA"/>
</dbReference>
<dbReference type="Proteomes" id="UP000290189">
    <property type="component" value="Unassembled WGS sequence"/>
</dbReference>
<evidence type="ECO:0000313" key="2">
    <source>
        <dbReference type="EMBL" id="SPQ97870.1"/>
    </source>
</evidence>
<evidence type="ECO:0000313" key="3">
    <source>
        <dbReference type="Proteomes" id="UP000039324"/>
    </source>
</evidence>
<reference evidence="2 4" key="2">
    <citation type="submission" date="2018-03" db="EMBL/GenBank/DDBJ databases">
        <authorList>
            <person name="Fogelqvist J."/>
        </authorList>
    </citation>
    <scope>NUCLEOTIDE SEQUENCE [LARGE SCALE GENOMIC DNA]</scope>
</reference>
<dbReference type="Proteomes" id="UP000039324">
    <property type="component" value="Unassembled WGS sequence"/>
</dbReference>
<reference evidence="1 3" key="1">
    <citation type="submission" date="2015-02" db="EMBL/GenBank/DDBJ databases">
        <authorList>
            <person name="Chooi Y.-H."/>
        </authorList>
    </citation>
    <scope>NUCLEOTIDE SEQUENCE [LARGE SCALE GENOMIC DNA]</scope>
    <source>
        <strain evidence="1">E3</strain>
    </source>
</reference>
<sequence>MASVVVVRAVQIQSVFQMMKNDAALLLIVLVASLHACSGSWSSWWSAQPSSTLPSGTVTRIVGEPDEVAIRGQAAGFTRAAGALFALLSSPYMTRHIIDTVNTIFTTMAASTSSGVHLHLGERSVFSTHRVQPFVVLVADEDGYSVPGNASSHAGHWYTIDVTANLTDMEVELKADLGRSFRPVAFSVEAMRVDARLRLFLPSDYTLPMQVLVSNLRNFDFDMDAGLVDVAGDGSMAALDTLATGDFEDGEASVVVSAPPAPGRAPGPNQEFVDPVANAGGSDVLSSSGTRNVFAKVGSLLRKRLPGRAKRDKKPDAAAPTAAGTTWKQKIAEGVLLKPLLKNLRAFVSSLVDLVKSFFNGVRRGFLLLVGRVAGAFTTFLRKMKSIARGLGFRSRPPPPALTLEQYLANLETAKKRRGILSRGSTNWNYVGRRVVGRLSPTRPMAMLDAQGFTIDALQELTQRWKRLLGHLAQRFGVNQRVIEPIIMGLDLSAVGGRINHVEIGGQERVQVAISDQGDTDRDMFLVDASYRLAPDTIRSGAPDTFFSMTVDKATSFDIAAKTARVEFTDVLLSFTSNNTDDAWVDISFRGDPRVRDMELASTGVLSSMVAMALKWVLPAMEKRLFQDGYVARDHRLSFQTFMPAVIANLKTYIEESKQAEVLVAQDERAAAQLEGLNESERQNRVELVMSELKKGGVAAKKVLKGFIPKLNLAPRAANFPVIKFQPIRKHPPSDPNE</sequence>
<dbReference type="AlphaFoldDB" id="A0A0G4IQU2"/>
<dbReference type="EMBL" id="CDSF01000079">
    <property type="protein sequence ID" value="CEO97567.1"/>
    <property type="molecule type" value="Genomic_DNA"/>
</dbReference>